<organism evidence="4 5">
    <name type="scientific">Meganyctiphanes norvegica</name>
    <name type="common">Northern krill</name>
    <name type="synonym">Thysanopoda norvegica</name>
    <dbReference type="NCBI Taxonomy" id="48144"/>
    <lineage>
        <taxon>Eukaryota</taxon>
        <taxon>Metazoa</taxon>
        <taxon>Ecdysozoa</taxon>
        <taxon>Arthropoda</taxon>
        <taxon>Crustacea</taxon>
        <taxon>Multicrustacea</taxon>
        <taxon>Malacostraca</taxon>
        <taxon>Eumalacostraca</taxon>
        <taxon>Eucarida</taxon>
        <taxon>Euphausiacea</taxon>
        <taxon>Euphausiidae</taxon>
        <taxon>Meganyctiphanes</taxon>
    </lineage>
</organism>
<reference evidence="4 5" key="1">
    <citation type="submission" date="2024-05" db="EMBL/GenBank/DDBJ databases">
        <authorList>
            <person name="Wallberg A."/>
        </authorList>
    </citation>
    <scope>NUCLEOTIDE SEQUENCE [LARGE SCALE GENOMIC DNA]</scope>
</reference>
<dbReference type="EMBL" id="CAXKWB010024514">
    <property type="protein sequence ID" value="CAL4126359.1"/>
    <property type="molecule type" value="Genomic_DNA"/>
</dbReference>
<evidence type="ECO:0000313" key="5">
    <source>
        <dbReference type="Proteomes" id="UP001497623"/>
    </source>
</evidence>
<evidence type="ECO:0000259" key="3">
    <source>
        <dbReference type="PROSITE" id="PS51031"/>
    </source>
</evidence>
<evidence type="ECO:0000256" key="2">
    <source>
        <dbReference type="SAM" id="MobiDB-lite"/>
    </source>
</evidence>
<keyword evidence="5" id="KW-1185">Reference proteome</keyword>
<accession>A0AAV2RLJ9</accession>
<protein>
    <recommendedName>
        <fullName evidence="3">BESS domain-containing protein</fullName>
    </recommendedName>
</protein>
<dbReference type="GO" id="GO:0005634">
    <property type="term" value="C:nucleus"/>
    <property type="evidence" value="ECO:0007669"/>
    <property type="project" value="UniProtKB-SubCell"/>
</dbReference>
<gene>
    <name evidence="4" type="ORF">MNOR_LOCUS25541</name>
</gene>
<dbReference type="AlphaFoldDB" id="A0AAV2RLJ9"/>
<comment type="caution">
    <text evidence="4">The sequence shown here is derived from an EMBL/GenBank/DDBJ whole genome shotgun (WGS) entry which is preliminary data.</text>
</comment>
<sequence>MDPLAVAILATQEITDNEFDNMASEEELENINKPLVYSELVKKGIIKKINKPFIPSVPSVNVISPVKANKPFEYKECANVISPAKANKSFEYKDCDNVINIEMANKPFEYKDFAILTKSEIKREPFDYKKSVLTADEAIRILEEADDSTCSPYPPVKPKGGEMFLVRCGDKEKSDWKDDQYKWTCHDGTRRLPRTNPTYIKSYHALDRTRAFKREGWRLISNPSIVLVHYIGDHTTYTPKPPRIYPNSPKDPKSPKPSRIHCNIKPTPGLKLDEAIRMLQEADPSSLPTKPPIKPKGGEMFLVNCGDDVNKQNDWKCDQYNWRYFCGTRKLPKSNPVVNKVFNYLDLNRAFRREVWRLIDNPNIVLLHYIGDHTTYNPNTAKLHKPPNSTSRPTRGLNLDEAIRMLEEADPTSLPNQPPVQPKGGEMFLVNCGDDVNKQNDLSGDQYLWRAPCGTRKLPNSKPVVSKGYNYLDKKSRAFRREVWRLLNNPSIVLLHYIGDHTTYIPKPLKPPRPPKTRTPGLSYDIEDPTTIPLRVKDAIRILEEADPSSLCSYPPIKPKGGEMFLVNCGDDVNKQNDWKCDHYQWKVSSGSKHLPKSKPILTKTYNWLDKSGVFRREAWKLKSKPSIVLVHYIGDHTSYIPKPHGNCTKMTKEFVRKFPSIISANKPHLNPNRKIIKRNRKKRIKQVEVEQVGQINQFENDKRNLMNKFEGDQMSHLNQFEGDQFSHLNKFEAAKDSHIKQFEDNQGNQINKFEDVQGSHMNQFEDDRGSHMKQFGGNHESNKKQIEYDQGSHMMEFEEDKGSCFEQSEGADDHLDTGIDFEDDDEESEISGVAKKDDFRDPMDLFLLSIAQTVKKFSPYHKNLFKTQVLSVVSDLEMKEIFQQDAMPSGSTYYETKVKSQPEYSNILHSNMDHTV</sequence>
<name>A0AAV2RLJ9_MEGNR</name>
<dbReference type="Proteomes" id="UP001497623">
    <property type="component" value="Unassembled WGS sequence"/>
</dbReference>
<dbReference type="Pfam" id="PF03859">
    <property type="entry name" value="CG-1"/>
    <property type="match status" value="1"/>
</dbReference>
<dbReference type="PROSITE" id="PS51031">
    <property type="entry name" value="BESS"/>
    <property type="match status" value="1"/>
</dbReference>
<evidence type="ECO:0000313" key="4">
    <source>
        <dbReference type="EMBL" id="CAL4126359.1"/>
    </source>
</evidence>
<dbReference type="InterPro" id="IPR005559">
    <property type="entry name" value="CG-1_dom"/>
</dbReference>
<dbReference type="InterPro" id="IPR004210">
    <property type="entry name" value="BESS_motif"/>
</dbReference>
<dbReference type="GO" id="GO:0003677">
    <property type="term" value="F:DNA binding"/>
    <property type="evidence" value="ECO:0007669"/>
    <property type="project" value="InterPro"/>
</dbReference>
<feature type="domain" description="BESS" evidence="3">
    <location>
        <begin position="841"/>
        <end position="880"/>
    </location>
</feature>
<feature type="region of interest" description="Disordered" evidence="2">
    <location>
        <begin position="238"/>
        <end position="260"/>
    </location>
</feature>
<comment type="subcellular location">
    <subcellularLocation>
        <location evidence="1">Nucleus</location>
    </subcellularLocation>
</comment>
<evidence type="ECO:0000256" key="1">
    <source>
        <dbReference type="PROSITE-ProRule" id="PRU00371"/>
    </source>
</evidence>
<proteinExistence type="predicted"/>
<dbReference type="Pfam" id="PF02944">
    <property type="entry name" value="BESS"/>
    <property type="match status" value="1"/>
</dbReference>
<keyword evidence="1" id="KW-0539">Nucleus</keyword>